<keyword evidence="2" id="KW-1003">Cell membrane</keyword>
<keyword evidence="7" id="KW-0813">Transport</keyword>
<reference evidence="9" key="3">
    <citation type="journal article" date="2020" name="Int. J. Syst. Evol. Microbiol.">
        <title>Paracoccus liaowanqingii sp. nov., isolated from Tibetan antelope (Pantholops hodgsonii).</title>
        <authorList>
            <person name="Li J."/>
            <person name="Lu S."/>
            <person name="Jin D."/>
            <person name="Yang J."/>
            <person name="Lai X.H."/>
            <person name="Huang Y."/>
            <person name="Tian Z."/>
            <person name="Dong K."/>
            <person name="Zhang S."/>
            <person name="Lei W."/>
            <person name="Pu J."/>
            <person name="Zhang G."/>
            <person name="Wu X."/>
            <person name="Huang Y."/>
            <person name="Ren Z."/>
            <person name="Wang S."/>
            <person name="Xu J."/>
        </authorList>
    </citation>
    <scope>NUCLEOTIDE SEQUENCE</scope>
    <source>
        <strain evidence="9">2251</strain>
    </source>
</reference>
<feature type="transmembrane region" description="Helical" evidence="7">
    <location>
        <begin position="248"/>
        <end position="268"/>
    </location>
</feature>
<dbReference type="AlphaFoldDB" id="A0A4Z1CT57"/>
<reference evidence="11" key="2">
    <citation type="submission" date="2019-05" db="EMBL/GenBank/DDBJ databases">
        <title>Tamlana fucoidanivorans sp. nov., isolated from the surface of algae collected from Fujian province in China.</title>
        <authorList>
            <person name="Li J."/>
        </authorList>
    </citation>
    <scope>NUCLEOTIDE SEQUENCE [LARGE SCALE GENOMIC DNA]</scope>
    <source>
        <strain evidence="11">2251</strain>
        <plasmid evidence="11">unnamed2</plasmid>
    </source>
</reference>
<keyword evidence="3 7" id="KW-0997">Cell inner membrane</keyword>
<evidence type="ECO:0000256" key="1">
    <source>
        <dbReference type="ARBA" id="ARBA00004429"/>
    </source>
</evidence>
<feature type="transmembrane region" description="Helical" evidence="7">
    <location>
        <begin position="180"/>
        <end position="201"/>
    </location>
</feature>
<feature type="transmembrane region" description="Helical" evidence="7">
    <location>
        <begin position="400"/>
        <end position="422"/>
    </location>
</feature>
<name>A0A4Z1CT57_9RHOB</name>
<sequence length="432" mass="45137">MSPVLIGLSGIGVLLILLMVRIPVAFAMFAVGFAGIWHLNGLQAAIGLLSSETFALASNAELIVVPLFILMGNVASVTGMSRKLYEAAYATIGRVRGGLAAATVIGCGGFAALSGSSVASALTMGRTALSEMDRFGYSPRLSTGVVAAGGTLGILIPPSTGFVIYAILTQQSIGRLFMAGVIPGLLLLTAFLVTVLILCAIFPEMGPPGPATDRAQKIRAFLGAVPILLVILTTIGGIYSGLFSPTEAAGIGAAMVIVYGLLTGALDWRGFWRAARSSTVTTASVMLILIAAHLINPFIALSHLPSEVSRLLVSADLGMYGTLLVILAVYLVLGCFLEGLAMLVLTLPIFLPVILQLGIDPIWFGVLVVLTLEMGLISPPVGINVFVVKSVARHVALIDIFRGVLPFWFAMLLTLLLLVAVPQLSLWLPGLM</sequence>
<dbReference type="GO" id="GO:0022857">
    <property type="term" value="F:transmembrane transporter activity"/>
    <property type="evidence" value="ECO:0007669"/>
    <property type="project" value="UniProtKB-UniRule"/>
</dbReference>
<dbReference type="EMBL" id="SRPG01000001">
    <property type="protein sequence ID" value="TGN68728.1"/>
    <property type="molecule type" value="Genomic_DNA"/>
</dbReference>
<keyword evidence="5 7" id="KW-1133">Transmembrane helix</keyword>
<protein>
    <recommendedName>
        <fullName evidence="7">TRAP transporter large permease protein</fullName>
    </recommendedName>
</protein>
<feature type="transmembrane region" description="Helical" evidence="7">
    <location>
        <begin position="60"/>
        <end position="79"/>
    </location>
</feature>
<dbReference type="PANTHER" id="PTHR33362:SF5">
    <property type="entry name" value="C4-DICARBOXYLATE TRAP TRANSPORTER LARGE PERMEASE PROTEIN DCTM"/>
    <property type="match status" value="1"/>
</dbReference>
<evidence type="ECO:0000256" key="2">
    <source>
        <dbReference type="ARBA" id="ARBA00022475"/>
    </source>
</evidence>
<dbReference type="Proteomes" id="UP000296374">
    <property type="component" value="Plasmid unnamed2"/>
</dbReference>
<comment type="similarity">
    <text evidence="7">Belongs to the TRAP transporter large permease family.</text>
</comment>
<comment type="subcellular location">
    <subcellularLocation>
        <location evidence="1 7">Cell inner membrane</location>
        <topology evidence="1 7">Multi-pass membrane protein</topology>
    </subcellularLocation>
</comment>
<dbReference type="RefSeq" id="WP_135815850.1">
    <property type="nucleotide sequence ID" value="NZ_CP040762.1"/>
</dbReference>
<dbReference type="OrthoDB" id="9790209at2"/>
<dbReference type="InterPro" id="IPR004681">
    <property type="entry name" value="TRAP_DctM"/>
</dbReference>
<gene>
    <name evidence="9" type="ORF">E4191_19240</name>
    <name evidence="10" type="ORF">E4L95_00070</name>
</gene>
<feature type="domain" description="TRAP C4-dicarboxylate transport system permease DctM subunit" evidence="8">
    <location>
        <begin position="11"/>
        <end position="424"/>
    </location>
</feature>
<dbReference type="Proteomes" id="UP000297972">
    <property type="component" value="Unassembled WGS sequence"/>
</dbReference>
<dbReference type="GO" id="GO:0005886">
    <property type="term" value="C:plasma membrane"/>
    <property type="evidence" value="ECO:0007669"/>
    <property type="project" value="UniProtKB-SubCell"/>
</dbReference>
<organism evidence="10 12">
    <name type="scientific">Paracoccus liaowanqingii</name>
    <dbReference type="NCBI Taxonomy" id="2560053"/>
    <lineage>
        <taxon>Bacteria</taxon>
        <taxon>Pseudomonadati</taxon>
        <taxon>Pseudomonadota</taxon>
        <taxon>Alphaproteobacteria</taxon>
        <taxon>Rhodobacterales</taxon>
        <taxon>Paracoccaceae</taxon>
        <taxon>Paracoccus</taxon>
    </lineage>
</organism>
<evidence type="ECO:0000313" key="9">
    <source>
        <dbReference type="EMBL" id="QDA36253.1"/>
    </source>
</evidence>
<keyword evidence="4 7" id="KW-0812">Transmembrane</keyword>
<dbReference type="Pfam" id="PF06808">
    <property type="entry name" value="DctM"/>
    <property type="match status" value="1"/>
</dbReference>
<reference evidence="10 12" key="1">
    <citation type="submission" date="2019-03" db="EMBL/GenBank/DDBJ databases">
        <authorList>
            <person name="Li J."/>
        </authorList>
    </citation>
    <scope>NUCLEOTIDE SEQUENCE [LARGE SCALE GENOMIC DNA]</scope>
    <source>
        <strain evidence="10 12">3058</strain>
    </source>
</reference>
<proteinExistence type="inferred from homology"/>
<feature type="transmembrane region" description="Helical" evidence="7">
    <location>
        <begin position="311"/>
        <end position="333"/>
    </location>
</feature>
<evidence type="ECO:0000256" key="5">
    <source>
        <dbReference type="ARBA" id="ARBA00022989"/>
    </source>
</evidence>
<feature type="transmembrane region" description="Helical" evidence="7">
    <location>
        <begin position="99"/>
        <end position="124"/>
    </location>
</feature>
<feature type="transmembrane region" description="Helical" evidence="7">
    <location>
        <begin position="280"/>
        <end position="299"/>
    </location>
</feature>
<evidence type="ECO:0000256" key="6">
    <source>
        <dbReference type="ARBA" id="ARBA00023136"/>
    </source>
</evidence>
<evidence type="ECO:0000256" key="7">
    <source>
        <dbReference type="RuleBase" id="RU369079"/>
    </source>
</evidence>
<evidence type="ECO:0000256" key="3">
    <source>
        <dbReference type="ARBA" id="ARBA00022519"/>
    </source>
</evidence>
<evidence type="ECO:0000256" key="4">
    <source>
        <dbReference type="ARBA" id="ARBA00022692"/>
    </source>
</evidence>
<accession>A0A4Y5STK2</accession>
<comment type="function">
    <text evidence="7">Part of the tripartite ATP-independent periplasmic (TRAP) transport system.</text>
</comment>
<dbReference type="PANTHER" id="PTHR33362">
    <property type="entry name" value="SIALIC ACID TRAP TRANSPORTER PERMEASE PROTEIN SIAT-RELATED"/>
    <property type="match status" value="1"/>
</dbReference>
<keyword evidence="6 7" id="KW-0472">Membrane</keyword>
<keyword evidence="9" id="KW-0614">Plasmid</keyword>
<dbReference type="KEGG" id="plia:E4191_19240"/>
<dbReference type="EMBL" id="CP040762">
    <property type="protein sequence ID" value="QDA36253.1"/>
    <property type="molecule type" value="Genomic_DNA"/>
</dbReference>
<evidence type="ECO:0000313" key="12">
    <source>
        <dbReference type="Proteomes" id="UP000297972"/>
    </source>
</evidence>
<comment type="subunit">
    <text evidence="7">The complex comprises the extracytoplasmic solute receptor protein and the two transmembrane proteins.</text>
</comment>
<geneLocation type="plasmid" evidence="9 11">
    <name>unnamed2</name>
</geneLocation>
<evidence type="ECO:0000259" key="8">
    <source>
        <dbReference type="Pfam" id="PF06808"/>
    </source>
</evidence>
<evidence type="ECO:0000313" key="11">
    <source>
        <dbReference type="Proteomes" id="UP000296374"/>
    </source>
</evidence>
<feature type="transmembrane region" description="Helical" evidence="7">
    <location>
        <begin position="6"/>
        <end position="39"/>
    </location>
</feature>
<dbReference type="NCBIfam" id="TIGR00786">
    <property type="entry name" value="dctM"/>
    <property type="match status" value="1"/>
</dbReference>
<keyword evidence="12" id="KW-1185">Reference proteome</keyword>
<dbReference type="PIRSF" id="PIRSF006066">
    <property type="entry name" value="HI0050"/>
    <property type="match status" value="1"/>
</dbReference>
<feature type="transmembrane region" description="Helical" evidence="7">
    <location>
        <begin position="145"/>
        <end position="168"/>
    </location>
</feature>
<accession>A0A4Z1CT57</accession>
<evidence type="ECO:0000313" key="10">
    <source>
        <dbReference type="EMBL" id="TGN68728.1"/>
    </source>
</evidence>
<feature type="transmembrane region" description="Helical" evidence="7">
    <location>
        <begin position="365"/>
        <end position="388"/>
    </location>
</feature>
<dbReference type="InterPro" id="IPR010656">
    <property type="entry name" value="DctM"/>
</dbReference>
<feature type="transmembrane region" description="Helical" evidence="7">
    <location>
        <begin position="221"/>
        <end position="242"/>
    </location>
</feature>